<dbReference type="InterPro" id="IPR055122">
    <property type="entry name" value="Med14_N"/>
</dbReference>
<comment type="similarity">
    <text evidence="3 16">Belongs to the Mediator complex subunit 14 family.</text>
</comment>
<keyword evidence="5" id="KW-0328">Glycosyltransferase</keyword>
<proteinExistence type="inferred from homology"/>
<evidence type="ECO:0000256" key="5">
    <source>
        <dbReference type="ARBA" id="ARBA00022676"/>
    </source>
</evidence>
<evidence type="ECO:0000256" key="10">
    <source>
        <dbReference type="ARBA" id="ARBA00023015"/>
    </source>
</evidence>
<keyword evidence="9 17" id="KW-1133">Transmembrane helix</keyword>
<feature type="transmembrane region" description="Helical" evidence="17">
    <location>
        <begin position="1325"/>
        <end position="1342"/>
    </location>
</feature>
<comment type="subunit">
    <text evidence="16">Component of the Mediator complex.</text>
</comment>
<dbReference type="Proteomes" id="UP000306954">
    <property type="component" value="Unassembled WGS sequence"/>
</dbReference>
<evidence type="ECO:0000256" key="4">
    <source>
        <dbReference type="ARBA" id="ARBA00019619"/>
    </source>
</evidence>
<evidence type="ECO:0000259" key="18">
    <source>
        <dbReference type="Pfam" id="PF08638"/>
    </source>
</evidence>
<evidence type="ECO:0000256" key="15">
    <source>
        <dbReference type="ARBA" id="ARBA00032007"/>
    </source>
</evidence>
<evidence type="ECO:0000256" key="7">
    <source>
        <dbReference type="ARBA" id="ARBA00022692"/>
    </source>
</evidence>
<dbReference type="PANTHER" id="PTHR12809">
    <property type="entry name" value="MEDIATOR COMPLEX SUBUNIT"/>
    <property type="match status" value="1"/>
</dbReference>
<comment type="caution">
    <text evidence="19">The sequence shown here is derived from an EMBL/GenBank/DDBJ whole genome shotgun (WGS) entry which is preliminary data.</text>
</comment>
<dbReference type="Pfam" id="PF08638">
    <property type="entry name" value="Med14"/>
    <property type="match status" value="1"/>
</dbReference>
<dbReference type="GO" id="GO:0070847">
    <property type="term" value="C:core mediator complex"/>
    <property type="evidence" value="ECO:0007669"/>
    <property type="project" value="TreeGrafter"/>
</dbReference>
<gene>
    <name evidence="19" type="ORF">E3P90_02211</name>
</gene>
<reference evidence="19 20" key="1">
    <citation type="submission" date="2019-03" db="EMBL/GenBank/DDBJ databases">
        <title>Sequencing 23 genomes of Wallemia ichthyophaga.</title>
        <authorList>
            <person name="Gostincar C."/>
        </authorList>
    </citation>
    <scope>NUCLEOTIDE SEQUENCE [LARGE SCALE GENOMIC DNA]</scope>
    <source>
        <strain evidence="19 20">EXF-8621</strain>
    </source>
</reference>
<feature type="transmembrane region" description="Helical" evidence="17">
    <location>
        <begin position="1117"/>
        <end position="1144"/>
    </location>
</feature>
<keyword evidence="12 16" id="KW-0010">Activator</keyword>
<evidence type="ECO:0000256" key="16">
    <source>
        <dbReference type="RuleBase" id="RU365082"/>
    </source>
</evidence>
<feature type="transmembrane region" description="Helical" evidence="17">
    <location>
        <begin position="1369"/>
        <end position="1391"/>
    </location>
</feature>
<evidence type="ECO:0000256" key="12">
    <source>
        <dbReference type="ARBA" id="ARBA00023159"/>
    </source>
</evidence>
<dbReference type="UniPathway" id="UPA00378"/>
<evidence type="ECO:0000256" key="3">
    <source>
        <dbReference type="ARBA" id="ARBA00007813"/>
    </source>
</evidence>
<feature type="transmembrane region" description="Helical" evidence="17">
    <location>
        <begin position="1295"/>
        <end position="1313"/>
    </location>
</feature>
<name>A0A4T0H836_WALIC</name>
<evidence type="ECO:0000256" key="8">
    <source>
        <dbReference type="ARBA" id="ARBA00022824"/>
    </source>
</evidence>
<dbReference type="GO" id="GO:0016592">
    <property type="term" value="C:mediator complex"/>
    <property type="evidence" value="ECO:0007669"/>
    <property type="project" value="UniProtKB-UniRule"/>
</dbReference>
<comment type="subcellular location">
    <subcellularLocation>
        <location evidence="2">Endoplasmic reticulum membrane</location>
        <topology evidence="2">Multi-pass membrane protein</topology>
    </subcellularLocation>
    <subcellularLocation>
        <location evidence="1 16">Nucleus</location>
    </subcellularLocation>
</comment>
<evidence type="ECO:0000256" key="11">
    <source>
        <dbReference type="ARBA" id="ARBA00023136"/>
    </source>
</evidence>
<protein>
    <recommendedName>
        <fullName evidence="4 16">Mediator of RNA polymerase II transcription subunit 14</fullName>
    </recommendedName>
    <alternativeName>
        <fullName evidence="15 16">Mediator complex subunit 14</fullName>
    </alternativeName>
</protein>
<keyword evidence="13 16" id="KW-0804">Transcription</keyword>
<dbReference type="GO" id="GO:0006357">
    <property type="term" value="P:regulation of transcription by RNA polymerase II"/>
    <property type="evidence" value="ECO:0007669"/>
    <property type="project" value="InterPro"/>
</dbReference>
<keyword evidence="14 16" id="KW-0539">Nucleus</keyword>
<keyword evidence="10 16" id="KW-0805">Transcription regulation</keyword>
<keyword evidence="6" id="KW-0808">Transferase</keyword>
<evidence type="ECO:0000313" key="20">
    <source>
        <dbReference type="Proteomes" id="UP000306954"/>
    </source>
</evidence>
<keyword evidence="11 17" id="KW-0472">Membrane</keyword>
<comment type="function">
    <text evidence="16">Component of the Mediator complex, a coactivator involved in the regulated transcription of nearly all RNA polymerase II-dependent genes. Mediator functions as a bridge to convey information from gene-specific regulatory proteins to the basal RNA polymerase II transcription machinery. Mediator is recruited to promoters by direct interactions with regulatory proteins and serves as a scaffold for the assembly of a functional preinitiation complex with RNA polymerase II and the general transcription factors.</text>
</comment>
<dbReference type="GO" id="GO:0005789">
    <property type="term" value="C:endoplasmic reticulum membrane"/>
    <property type="evidence" value="ECO:0007669"/>
    <property type="project" value="UniProtKB-SubCell"/>
</dbReference>
<evidence type="ECO:0000313" key="19">
    <source>
        <dbReference type="EMBL" id="TIB11933.1"/>
    </source>
</evidence>
<feature type="transmembrane region" description="Helical" evidence="17">
    <location>
        <begin position="1265"/>
        <end position="1289"/>
    </location>
</feature>
<feature type="transmembrane region" description="Helical" evidence="17">
    <location>
        <begin position="1212"/>
        <end position="1234"/>
    </location>
</feature>
<evidence type="ECO:0000256" key="9">
    <source>
        <dbReference type="ARBA" id="ARBA00022989"/>
    </source>
</evidence>
<evidence type="ECO:0000256" key="2">
    <source>
        <dbReference type="ARBA" id="ARBA00004477"/>
    </source>
</evidence>
<keyword evidence="8" id="KW-0256">Endoplasmic reticulum</keyword>
<dbReference type="InterPro" id="IPR005599">
    <property type="entry name" value="GPI_mannosylTrfase"/>
</dbReference>
<evidence type="ECO:0000256" key="13">
    <source>
        <dbReference type="ARBA" id="ARBA00023163"/>
    </source>
</evidence>
<organism evidence="19 20">
    <name type="scientific">Wallemia ichthyophaga</name>
    <dbReference type="NCBI Taxonomy" id="245174"/>
    <lineage>
        <taxon>Eukaryota</taxon>
        <taxon>Fungi</taxon>
        <taxon>Dikarya</taxon>
        <taxon>Basidiomycota</taxon>
        <taxon>Wallemiomycotina</taxon>
        <taxon>Wallemiomycetes</taxon>
        <taxon>Wallemiales</taxon>
        <taxon>Wallemiaceae</taxon>
        <taxon>Wallemia</taxon>
    </lineage>
</organism>
<feature type="domain" description="Mediator complex subunit MED14 N-terminal" evidence="18">
    <location>
        <begin position="27"/>
        <end position="221"/>
    </location>
</feature>
<dbReference type="EMBL" id="SPOF01000021">
    <property type="protein sequence ID" value="TIB11933.1"/>
    <property type="molecule type" value="Genomic_DNA"/>
</dbReference>
<feature type="transmembrane region" description="Helical" evidence="17">
    <location>
        <begin position="1089"/>
        <end position="1105"/>
    </location>
</feature>
<evidence type="ECO:0000256" key="1">
    <source>
        <dbReference type="ARBA" id="ARBA00004123"/>
    </source>
</evidence>
<sequence length="1574" mass="177624">MTANHGKFGGSQLASRNSIPDLTESLVPLSIIIERVIASIFNHLSILAETLPSAQPNQRAINIVNFSISARKHVIKLLVLLRWARDPIAGSDKISIARSINEMLWRQNFIFQAAIQGLRDVGMSFSNARVPSADILTAVDVLQSGTYHGLPVGLRRAFKPDPPLPASAVISHLDQLNDVIRFRLRTKEIIPNSMKQIPHTIADGRVHFHVKNLFTCSVTLSGRSDDDIWFLLSVQFDIDSSDYTQSPKFALRDEILAIANDELASKPPKSSKLGDAPLVRLCNLLTNLSLNYKMEILHTQALKMTRKTWKNRIDMSFSKDRKNLSIGYWLRPRQQPRPGQSPPPHQKHESGRLNISIATVPYEKQNAVESILNRIEIKSKLKATALADDIIDQRLQVEWIRNDNTQVGYASLELNSDTLSIERVMLQALASHSVALLDRYKNALCTTSMWFNDDTVQLQIPEVLGLGVSPTLHVQVFETHKLILSISPTTGRLIVRDPNESGTSAPARIKTLLDRMNEAGGISDNTAVLVEIVNRLRQSIAIEDIEQKCSYLDLKGSRRLKFAKGELSKLKLQARFWMFVHLPTCSIDLIDSTESINSTSNTLFTMAIAIGEARVHVALLGMKEKDTELHVDYVGWLDTGKILGDEKRTDYLLLDTNHMRTLYAYSLARFNYVLLERQLKQFLVPYSAVASNKGSRLARLIPHMAVSTSSILKNHGSIAEILKPVTVFKVLDWWATPMTGCRIQATFKPKAPSEILQRMTRKNGGNTNYNNENNVIEITTTDAEQSMSQILGQLTTFVKVTMIAHNLSRSISPMKLLANDTESVKLGYLDSYTVVLRWNPFVKGLYADFGGESNPHTAVQEDLNRRLQEYMSDSSFFYRFSQLLLNTANLTNTTKSLTNATVEQKSCTYLRVKGAKEIVDILLVERRVVIVDGTRSLKNKIEPIIYSRLVHSEMTSLDSIKQELLDKYPQQTKIIDSGVVLNDINTAIKVLPLKRRSAWSPSFFVALRLLLVARFLGAMYSIVTDCDETYNYWEALHYLTHQKGFQTWEYSPEYSIRSWFYVLLNSPVAFFTSYFEWDKRIAFFGTRSYLALISSLIEASFYASVTKNLNPRVGRYVLLFLIGSAGMYISAIAFLPSSLTLYTTTLASNFALYPPTHTSNGQKRCLFATMSFAVGAIAGWPFSLALSVPFVLEQLLMYSGGAPVLKKRVQHLTKSAAISSLLFIPVVAIDTLFYGKLTAVSVNIIKYNVFSGNGPTLYGVEPAHFYILNLLLNFNLVFLLAVAALPLAVLFERRHLTYVAIRLAPFYGWFVLLSLQQHKEERFMFPSYTLLCFNAAVGLYYLRNLVTVAFTHVAKTLTKSSKVSISGNLVGRVTTCSLIAISLVVSVMRVLAMQQYYHAPIDILFELTEKELANRTGPPKGQHYTLCYGKDWYRFPSSYLVPQYVDVEFVESKFDGILPAHWPQEFRSSANLLNNIRRIPPNMNDQNKQERDRFVNVDSCDYLIDLVSSSTTFSLLEPNYAANDDWNVIASLPMLDPSLSHILTRTLYLPLKSWQQKNTFGELKLHRRNREIIQ</sequence>
<dbReference type="GO" id="GO:0016757">
    <property type="term" value="F:glycosyltransferase activity"/>
    <property type="evidence" value="ECO:0007669"/>
    <property type="project" value="UniProtKB-KW"/>
</dbReference>
<dbReference type="PANTHER" id="PTHR12809:SF2">
    <property type="entry name" value="MEDIATOR OF RNA POLYMERASE II TRANSCRIPTION SUBUNIT 14"/>
    <property type="match status" value="1"/>
</dbReference>
<keyword evidence="7 17" id="KW-0812">Transmembrane</keyword>
<dbReference type="GO" id="GO:0003712">
    <property type="term" value="F:transcription coregulator activity"/>
    <property type="evidence" value="ECO:0007669"/>
    <property type="project" value="UniProtKB-UniRule"/>
</dbReference>
<feature type="transmembrane region" description="Helical" evidence="17">
    <location>
        <begin position="1165"/>
        <end position="1192"/>
    </location>
</feature>
<dbReference type="Pfam" id="PF03901">
    <property type="entry name" value="Glyco_transf_22"/>
    <property type="match status" value="1"/>
</dbReference>
<evidence type="ECO:0000256" key="17">
    <source>
        <dbReference type="SAM" id="Phobius"/>
    </source>
</evidence>
<accession>A0A4T0H836</accession>
<evidence type="ECO:0000256" key="14">
    <source>
        <dbReference type="ARBA" id="ARBA00023242"/>
    </source>
</evidence>
<evidence type="ECO:0000256" key="6">
    <source>
        <dbReference type="ARBA" id="ARBA00022679"/>
    </source>
</evidence>
<dbReference type="InterPro" id="IPR013947">
    <property type="entry name" value="Mediator_Med14"/>
</dbReference>